<evidence type="ECO:0000256" key="8">
    <source>
        <dbReference type="ARBA" id="ARBA00023166"/>
    </source>
</evidence>
<name>A0A7X5U2B7_9MYCO</name>
<keyword evidence="9" id="KW-0753">Steroid metabolism</keyword>
<evidence type="ECO:0000256" key="9">
    <source>
        <dbReference type="ARBA" id="ARBA00023221"/>
    </source>
</evidence>
<accession>A0A7X5U2B7</accession>
<dbReference type="PANTHER" id="PTHR47470:SF1">
    <property type="entry name" value="FAD-DEPENDENT OXIDOREDUCTASE 2 FAD BINDING DOMAIN-CONTAINING PROTEIN"/>
    <property type="match status" value="1"/>
</dbReference>
<dbReference type="PROSITE" id="PS51257">
    <property type="entry name" value="PROKAR_LIPOPROTEIN"/>
    <property type="match status" value="1"/>
</dbReference>
<dbReference type="EC" id="1.1.3.6" evidence="13"/>
<comment type="caution">
    <text evidence="17">The sequence shown here is derived from an EMBL/GenBank/DDBJ whole genome shotgun (WGS) entry which is preliminary data.</text>
</comment>
<dbReference type="Pfam" id="PF00732">
    <property type="entry name" value="GMC_oxred_N"/>
    <property type="match status" value="1"/>
</dbReference>
<dbReference type="InterPro" id="IPR000172">
    <property type="entry name" value="GMC_OxRdtase_N"/>
</dbReference>
<dbReference type="PROSITE" id="PS51379">
    <property type="entry name" value="4FE4S_FER_2"/>
    <property type="match status" value="1"/>
</dbReference>
<dbReference type="SUPFAM" id="SSF51905">
    <property type="entry name" value="FAD/NAD(P)-binding domain"/>
    <property type="match status" value="1"/>
</dbReference>
<feature type="domain" description="4Fe-4S ferredoxin-type" evidence="16">
    <location>
        <begin position="172"/>
        <end position="201"/>
    </location>
</feature>
<gene>
    <name evidence="17" type="ORF">FHU31_004090</name>
</gene>
<dbReference type="InterPro" id="IPR036188">
    <property type="entry name" value="FAD/NAD-bd_sf"/>
</dbReference>
<evidence type="ECO:0000256" key="10">
    <source>
        <dbReference type="ARBA" id="ARBA00023235"/>
    </source>
</evidence>
<dbReference type="Proteomes" id="UP000547444">
    <property type="component" value="Unassembled WGS sequence"/>
</dbReference>
<keyword evidence="7" id="KW-0443">Lipid metabolism</keyword>
<dbReference type="RefSeq" id="WP_167161856.1">
    <property type="nucleotide sequence ID" value="NZ_JAANOW010000002.1"/>
</dbReference>
<dbReference type="EC" id="5.3.3.1" evidence="11"/>
<keyword evidence="6 17" id="KW-0560">Oxidoreductase</keyword>
<evidence type="ECO:0000313" key="18">
    <source>
        <dbReference type="Proteomes" id="UP000547444"/>
    </source>
</evidence>
<comment type="cofactor">
    <cofactor evidence="1">
        <name>FAD</name>
        <dbReference type="ChEBI" id="CHEBI:57692"/>
    </cofactor>
</comment>
<evidence type="ECO:0000259" key="16">
    <source>
        <dbReference type="PROSITE" id="PS51379"/>
    </source>
</evidence>
<dbReference type="Pfam" id="PF05199">
    <property type="entry name" value="GMC_oxred_C"/>
    <property type="match status" value="1"/>
</dbReference>
<evidence type="ECO:0000256" key="3">
    <source>
        <dbReference type="ARBA" id="ARBA00022548"/>
    </source>
</evidence>
<dbReference type="InterPro" id="IPR052542">
    <property type="entry name" value="Cholesterol_Oxidase"/>
</dbReference>
<dbReference type="Gene3D" id="3.30.410.10">
    <property type="entry name" value="Cholesterol Oxidase, domain 2"/>
    <property type="match status" value="1"/>
</dbReference>
<proteinExistence type="inferred from homology"/>
<comment type="similarity">
    <text evidence="2">Belongs to the GMC oxidoreductase family.</text>
</comment>
<keyword evidence="18" id="KW-1185">Reference proteome</keyword>
<evidence type="ECO:0000256" key="15">
    <source>
        <dbReference type="ARBA" id="ARBA00049778"/>
    </source>
</evidence>
<protein>
    <recommendedName>
        <fullName evidence="14">Cholesterol oxidase</fullName>
        <ecNumber evidence="13">1.1.3.6</ecNumber>
        <ecNumber evidence="11">5.3.3.1</ecNumber>
    </recommendedName>
    <alternativeName>
        <fullName evidence="15">Cholesterol isomerase</fullName>
    </alternativeName>
</protein>
<evidence type="ECO:0000256" key="11">
    <source>
        <dbReference type="ARBA" id="ARBA00038856"/>
    </source>
</evidence>
<keyword evidence="4" id="KW-0285">Flavoprotein</keyword>
<keyword evidence="3" id="KW-0153">Cholesterol metabolism</keyword>
<evidence type="ECO:0000256" key="14">
    <source>
        <dbReference type="ARBA" id="ARBA00049744"/>
    </source>
</evidence>
<sequence length="458" mass="48975">MNRYDVVVVGTGFGGAVTGCRLAQGGMRVLLIERGPWWGPAARDVAASVGRALPRGPWGSRKLLRNIRYATPRRSHDLRLNTDGLYEIHRFPRMTVLGASGVGGGSHTYAAIQREPNADFWDSLPSEITHEEMAPYFARVRDMQRPEPVPAAIGRRRLTVAMGQTGMTMERPDLAIDHASCKRCSQCVLGCPHGAKTTLDLTYLPAAQKAGAEIWPLCEVVGLTPDSAGFDVSYHDHRTGTTSTVRARRVIVAAGTLNTVRLLFEARSRSLNRIAPRLGKGFSGNADHPLVLRRPRADRASSGVLVNAAASTGGAYYLDADLPILSTAFQLLVGMCDDSSPAVLRPVKGGLSSNARRDLAPSTYRRMDSAMVAVRTAGHLRAVGASRRLLSAHPLGGAAISETPGGGVVRHTGEVFGHPGLYVADGAILPRAPGVPPSLTIAAFAERIADLILHEERS</sequence>
<evidence type="ECO:0000256" key="2">
    <source>
        <dbReference type="ARBA" id="ARBA00010790"/>
    </source>
</evidence>
<evidence type="ECO:0000256" key="6">
    <source>
        <dbReference type="ARBA" id="ARBA00023002"/>
    </source>
</evidence>
<evidence type="ECO:0000256" key="4">
    <source>
        <dbReference type="ARBA" id="ARBA00022630"/>
    </source>
</evidence>
<evidence type="ECO:0000256" key="13">
    <source>
        <dbReference type="ARBA" id="ARBA00049723"/>
    </source>
</evidence>
<dbReference type="InterPro" id="IPR007867">
    <property type="entry name" value="GMC_OxRtase_C"/>
</dbReference>
<evidence type="ECO:0000256" key="1">
    <source>
        <dbReference type="ARBA" id="ARBA00001974"/>
    </source>
</evidence>
<comment type="pathway">
    <text evidence="12">Steroid metabolism; cholesterol degradation.</text>
</comment>
<dbReference type="GO" id="GO:0050660">
    <property type="term" value="F:flavin adenine dinucleotide binding"/>
    <property type="evidence" value="ECO:0007669"/>
    <property type="project" value="InterPro"/>
</dbReference>
<evidence type="ECO:0000256" key="7">
    <source>
        <dbReference type="ARBA" id="ARBA00023098"/>
    </source>
</evidence>
<dbReference type="PANTHER" id="PTHR47470">
    <property type="entry name" value="CHOLESTEROL OXIDASE"/>
    <property type="match status" value="1"/>
</dbReference>
<keyword evidence="8" id="KW-1207">Sterol metabolism</keyword>
<dbReference type="GO" id="GO:0016995">
    <property type="term" value="F:cholesterol oxidase activity"/>
    <property type="evidence" value="ECO:0007669"/>
    <property type="project" value="UniProtKB-EC"/>
</dbReference>
<organism evidence="17 18">
    <name type="scientific">Mycolicibacterium fluoranthenivorans</name>
    <dbReference type="NCBI Taxonomy" id="258505"/>
    <lineage>
        <taxon>Bacteria</taxon>
        <taxon>Bacillati</taxon>
        <taxon>Actinomycetota</taxon>
        <taxon>Actinomycetes</taxon>
        <taxon>Mycobacteriales</taxon>
        <taxon>Mycobacteriaceae</taxon>
        <taxon>Mycolicibacterium</taxon>
    </lineage>
</organism>
<dbReference type="Pfam" id="PF13450">
    <property type="entry name" value="NAD_binding_8"/>
    <property type="match status" value="1"/>
</dbReference>
<dbReference type="EMBL" id="JAANOW010000002">
    <property type="protein sequence ID" value="NIH97100.1"/>
    <property type="molecule type" value="Genomic_DNA"/>
</dbReference>
<keyword evidence="5" id="KW-0274">FAD</keyword>
<dbReference type="GO" id="GO:0008203">
    <property type="term" value="P:cholesterol metabolic process"/>
    <property type="evidence" value="ECO:0007669"/>
    <property type="project" value="UniProtKB-KW"/>
</dbReference>
<dbReference type="Gene3D" id="3.50.50.60">
    <property type="entry name" value="FAD/NAD(P)-binding domain"/>
    <property type="match status" value="1"/>
</dbReference>
<dbReference type="InterPro" id="IPR017896">
    <property type="entry name" value="4Fe4S_Fe-S-bd"/>
</dbReference>
<keyword evidence="10" id="KW-0413">Isomerase</keyword>
<evidence type="ECO:0000313" key="17">
    <source>
        <dbReference type="EMBL" id="NIH97100.1"/>
    </source>
</evidence>
<evidence type="ECO:0000256" key="5">
    <source>
        <dbReference type="ARBA" id="ARBA00022827"/>
    </source>
</evidence>
<evidence type="ECO:0000256" key="12">
    <source>
        <dbReference type="ARBA" id="ARBA00049645"/>
    </source>
</evidence>
<reference evidence="17 18" key="1">
    <citation type="submission" date="2020-03" db="EMBL/GenBank/DDBJ databases">
        <title>Sequencing the genomes of 1000 actinobacteria strains.</title>
        <authorList>
            <person name="Klenk H.-P."/>
        </authorList>
    </citation>
    <scope>NUCLEOTIDE SEQUENCE [LARGE SCALE GENOMIC DNA]</scope>
    <source>
        <strain evidence="17 18">DSM 44556</strain>
    </source>
</reference>
<dbReference type="AlphaFoldDB" id="A0A7X5U2B7"/>
<dbReference type="GO" id="GO:0004769">
    <property type="term" value="F:steroid Delta-isomerase activity"/>
    <property type="evidence" value="ECO:0007669"/>
    <property type="project" value="UniProtKB-EC"/>
</dbReference>